<proteinExistence type="predicted"/>
<gene>
    <name evidence="1" type="ORF">RPERSI_LOCUS29843</name>
</gene>
<comment type="caution">
    <text evidence="1">The sequence shown here is derived from an EMBL/GenBank/DDBJ whole genome shotgun (WGS) entry which is preliminary data.</text>
</comment>
<evidence type="ECO:0000313" key="1">
    <source>
        <dbReference type="EMBL" id="CAG8836191.1"/>
    </source>
</evidence>
<evidence type="ECO:0000313" key="2">
    <source>
        <dbReference type="Proteomes" id="UP000789920"/>
    </source>
</evidence>
<organism evidence="1 2">
    <name type="scientific">Racocetra persica</name>
    <dbReference type="NCBI Taxonomy" id="160502"/>
    <lineage>
        <taxon>Eukaryota</taxon>
        <taxon>Fungi</taxon>
        <taxon>Fungi incertae sedis</taxon>
        <taxon>Mucoromycota</taxon>
        <taxon>Glomeromycotina</taxon>
        <taxon>Glomeromycetes</taxon>
        <taxon>Diversisporales</taxon>
        <taxon>Gigasporaceae</taxon>
        <taxon>Racocetra</taxon>
    </lineage>
</organism>
<sequence>DETIDYVSIAEQKHPDHMYTSKPINTREIDQKLSEMEFGSKKIDSVEISKICDF</sequence>
<feature type="non-terminal residue" evidence="1">
    <location>
        <position position="1"/>
    </location>
</feature>
<protein>
    <submittedName>
        <fullName evidence="1">22030_t:CDS:1</fullName>
    </submittedName>
</protein>
<dbReference type="EMBL" id="CAJVQC010113926">
    <property type="protein sequence ID" value="CAG8836191.1"/>
    <property type="molecule type" value="Genomic_DNA"/>
</dbReference>
<reference evidence="1" key="1">
    <citation type="submission" date="2021-06" db="EMBL/GenBank/DDBJ databases">
        <authorList>
            <person name="Kallberg Y."/>
            <person name="Tangrot J."/>
            <person name="Rosling A."/>
        </authorList>
    </citation>
    <scope>NUCLEOTIDE SEQUENCE</scope>
    <source>
        <strain evidence="1">MA461A</strain>
    </source>
</reference>
<name>A0ACA9SDB4_9GLOM</name>
<accession>A0ACA9SDB4</accession>
<dbReference type="Proteomes" id="UP000789920">
    <property type="component" value="Unassembled WGS sequence"/>
</dbReference>
<keyword evidence="2" id="KW-1185">Reference proteome</keyword>